<dbReference type="AlphaFoldDB" id="A0A248LF74"/>
<dbReference type="Proteomes" id="UP001200247">
    <property type="component" value="Unassembled WGS sequence"/>
</dbReference>
<dbReference type="CDD" id="cd00565">
    <property type="entry name" value="Ubl_ThiS"/>
    <property type="match status" value="1"/>
</dbReference>
<dbReference type="Gene3D" id="3.10.20.30">
    <property type="match status" value="1"/>
</dbReference>
<dbReference type="InterPro" id="IPR010035">
    <property type="entry name" value="Thi_S"/>
</dbReference>
<dbReference type="NCBIfam" id="TIGR01683">
    <property type="entry name" value="thiS"/>
    <property type="match status" value="1"/>
</dbReference>
<dbReference type="RefSeq" id="WP_012695946.1">
    <property type="nucleotide sequence ID" value="NZ_CP022115.1"/>
</dbReference>
<protein>
    <submittedName>
        <fullName evidence="2">Sulfur carrier protein ThiS</fullName>
    </submittedName>
    <submittedName>
        <fullName evidence="1">ThiS domain containing protein</fullName>
    </submittedName>
</protein>
<organism evidence="1 3">
    <name type="scientific">Laribacter hongkongensis</name>
    <dbReference type="NCBI Taxonomy" id="168471"/>
    <lineage>
        <taxon>Bacteria</taxon>
        <taxon>Pseudomonadati</taxon>
        <taxon>Pseudomonadota</taxon>
        <taxon>Betaproteobacteria</taxon>
        <taxon>Neisseriales</taxon>
        <taxon>Aquaspirillaceae</taxon>
        <taxon>Laribacter</taxon>
    </lineage>
</organism>
<dbReference type="InterPro" id="IPR012675">
    <property type="entry name" value="Beta-grasp_dom_sf"/>
</dbReference>
<dbReference type="Proteomes" id="UP000197424">
    <property type="component" value="Chromosome"/>
</dbReference>
<dbReference type="PANTHER" id="PTHR34472:SF1">
    <property type="entry name" value="SULFUR CARRIER PROTEIN THIS"/>
    <property type="match status" value="1"/>
</dbReference>
<dbReference type="SUPFAM" id="SSF54285">
    <property type="entry name" value="MoaD/ThiS"/>
    <property type="match status" value="1"/>
</dbReference>
<dbReference type="Pfam" id="PF02597">
    <property type="entry name" value="ThiS"/>
    <property type="match status" value="1"/>
</dbReference>
<reference evidence="1" key="1">
    <citation type="journal article" date="2017" name="J. Antimicrob. Chemother.">
        <title>Emergence and genomic analysis of MDR Laribacter hongkongensis strain HLGZ1 from Guangzhou, China.</title>
        <authorList>
            <person name="Wu H.K."/>
            <person name="Chen J.H."/>
            <person name="Yang L."/>
            <person name="Li A.R."/>
            <person name="Su D.H."/>
            <person name="Lin Y.P."/>
            <person name="Chen D.Q."/>
        </authorList>
    </citation>
    <scope>NUCLEOTIDE SEQUENCE</scope>
    <source>
        <strain evidence="1">HLGZ1</strain>
    </source>
</reference>
<accession>A0A248LF74</accession>
<proteinExistence type="predicted"/>
<evidence type="ECO:0000313" key="2">
    <source>
        <dbReference type="EMBL" id="MCG9025998.1"/>
    </source>
</evidence>
<dbReference type="GeneID" id="75109373"/>
<dbReference type="InterPro" id="IPR016155">
    <property type="entry name" value="Mopterin_synth/thiamin_S_b"/>
</dbReference>
<reference evidence="3" key="2">
    <citation type="submission" date="2017-06" db="EMBL/GenBank/DDBJ databases">
        <title>Whole genome sequence of Laribacter hongkongensis LHGZ1.</title>
        <authorList>
            <person name="Chen D."/>
            <person name="Wu H."/>
            <person name="Chen J."/>
        </authorList>
    </citation>
    <scope>NUCLEOTIDE SEQUENCE [LARGE SCALE GENOMIC DNA]</scope>
    <source>
        <strain evidence="3">LHGZ1</strain>
    </source>
</reference>
<name>A0A248LF74_9NEIS</name>
<evidence type="ECO:0000313" key="1">
    <source>
        <dbReference type="EMBL" id="ASJ23262.1"/>
    </source>
</evidence>
<reference evidence="2 4" key="4">
    <citation type="submission" date="2021-10" db="EMBL/GenBank/DDBJ databases">
        <title>Whole-genome sequencing analysis of Laribacter hongkongensis: virulence gene profiles, carbohydrate-active enzyme prediction, and antimicrobial resistance characterization.</title>
        <authorList>
            <person name="Yuan P."/>
            <person name="Zhan Y."/>
            <person name="Chen D."/>
        </authorList>
    </citation>
    <scope>NUCLEOTIDE SEQUENCE [LARGE SCALE GENOMIC DNA]</scope>
    <source>
        <strain evidence="2 4">W67</strain>
    </source>
</reference>
<sequence>MSVLTLTVNGEPLSLPAPQTVASLLALRSLAGRRLAVEVDGELVPRSRHDATVLRDGSQIEIVVAVGGG</sequence>
<dbReference type="EMBL" id="CP022115">
    <property type="protein sequence ID" value="ASJ23262.1"/>
    <property type="molecule type" value="Genomic_DNA"/>
</dbReference>
<reference evidence="1" key="3">
    <citation type="submission" date="2017-06" db="EMBL/GenBank/DDBJ databases">
        <authorList>
            <person name="Kim H.J."/>
            <person name="Triplett B.A."/>
        </authorList>
    </citation>
    <scope>NUCLEOTIDE SEQUENCE</scope>
    <source>
        <strain evidence="1">HLGZ1</strain>
    </source>
</reference>
<evidence type="ECO:0000313" key="4">
    <source>
        <dbReference type="Proteomes" id="UP001200247"/>
    </source>
</evidence>
<dbReference type="EMBL" id="JAJAXM010000013">
    <property type="protein sequence ID" value="MCG9025998.1"/>
    <property type="molecule type" value="Genomic_DNA"/>
</dbReference>
<dbReference type="PANTHER" id="PTHR34472">
    <property type="entry name" value="SULFUR CARRIER PROTEIN THIS"/>
    <property type="match status" value="1"/>
</dbReference>
<dbReference type="OMA" id="MYTITVN"/>
<evidence type="ECO:0000313" key="3">
    <source>
        <dbReference type="Proteomes" id="UP000197424"/>
    </source>
</evidence>
<gene>
    <name evidence="2" type="primary">thiS</name>
    <name evidence="2" type="ORF">LH440_08795</name>
    <name evidence="1" type="ORF">LHGZ1_0431</name>
</gene>
<dbReference type="OrthoDB" id="9800283at2"/>
<dbReference type="InterPro" id="IPR003749">
    <property type="entry name" value="ThiS/MoaD-like"/>
</dbReference>